<organism evidence="1 2">
    <name type="scientific">Angomonas deanei</name>
    <dbReference type="NCBI Taxonomy" id="59799"/>
    <lineage>
        <taxon>Eukaryota</taxon>
        <taxon>Discoba</taxon>
        <taxon>Euglenozoa</taxon>
        <taxon>Kinetoplastea</taxon>
        <taxon>Metakinetoplastina</taxon>
        <taxon>Trypanosomatida</taxon>
        <taxon>Trypanosomatidae</taxon>
        <taxon>Strigomonadinae</taxon>
        <taxon>Angomonas</taxon>
    </lineage>
</organism>
<dbReference type="PANTHER" id="PTHR12975">
    <property type="entry name" value="TRANSPORT PROTEIN TRAPP"/>
    <property type="match status" value="1"/>
</dbReference>
<name>A0A7G2CEC5_9TRYP</name>
<dbReference type="InterPro" id="IPR024420">
    <property type="entry name" value="TRAPP_III_complex_Trs85"/>
</dbReference>
<dbReference type="VEuPathDB" id="TriTrypDB:ADEAN_000481500"/>
<proteinExistence type="predicted"/>
<accession>A0A7G2CEC5</accession>
<sequence>MSAQFTKFLEERYTRPVVVVTASPAAERSSNKNGLDVVHLLRPFSVHDGTAYAHIGERSENYAVRHFGVRLVRPTCVREAGEDEIYRYLIRSLKTTAPMDLAYGEQLDRSVQELMTPPASAATQVSAGGPLPRPVRLTSSNALTGLLDRSHPAWHSRFMKDISFLTRCAPFDTLDHPIGIISVASTAEAGGIEGCLQVLQTQVRLAAEVRAGLHSMDSEMHKYFILLHDVTDPASPSNEVARDMLRAAQQRFSSNSVALVRINSVDNPRDHKCMDPSPFMEANQPCYDVPSAAAARQYEEEQQAAATALEPVESNASLTSLVSTSTTMIGSVPNSRYLRYHGVHGHFGKWDNQTPKVTGCCLSPQDIQELRTTMNYYLTQALLRHVERRLRAMDIVVEEKRTTTLGRVAAWLKGRTRPSPS</sequence>
<reference evidence="1 2" key="1">
    <citation type="submission" date="2020-08" db="EMBL/GenBank/DDBJ databases">
        <authorList>
            <person name="Newling K."/>
            <person name="Davey J."/>
            <person name="Forrester S."/>
        </authorList>
    </citation>
    <scope>NUCLEOTIDE SEQUENCE [LARGE SCALE GENOMIC DNA]</scope>
    <source>
        <strain evidence="2">Crithidia deanei Carvalho (ATCC PRA-265)</strain>
    </source>
</reference>
<gene>
    <name evidence="1" type="ORF">ADEAN_000481500</name>
</gene>
<dbReference type="AlphaFoldDB" id="A0A7G2CEC5"/>
<dbReference type="PANTHER" id="PTHR12975:SF6">
    <property type="entry name" value="TRAFFICKING PROTEIN PARTICLE COMPLEX SUBUNIT 8"/>
    <property type="match status" value="1"/>
</dbReference>
<dbReference type="Proteomes" id="UP000515908">
    <property type="component" value="Chromosome 08"/>
</dbReference>
<dbReference type="OrthoDB" id="437922at2759"/>
<evidence type="ECO:0000313" key="1">
    <source>
        <dbReference type="EMBL" id="CAD2217337.1"/>
    </source>
</evidence>
<dbReference type="GO" id="GO:1990072">
    <property type="term" value="C:TRAPPIII protein complex"/>
    <property type="evidence" value="ECO:0007669"/>
    <property type="project" value="TreeGrafter"/>
</dbReference>
<evidence type="ECO:0000313" key="2">
    <source>
        <dbReference type="Proteomes" id="UP000515908"/>
    </source>
</evidence>
<keyword evidence="2" id="KW-1185">Reference proteome</keyword>
<dbReference type="Pfam" id="PF12739">
    <property type="entry name" value="TRAPPC-Trs85"/>
    <property type="match status" value="1"/>
</dbReference>
<protein>
    <submittedName>
        <fullName evidence="1">ER-Golgi trafficking TRAPP I complex 85 kDa subunit, putative</fullName>
    </submittedName>
</protein>
<dbReference type="EMBL" id="LR877152">
    <property type="protein sequence ID" value="CAD2217337.1"/>
    <property type="molecule type" value="Genomic_DNA"/>
</dbReference>